<dbReference type="RefSeq" id="WP_133558112.1">
    <property type="nucleotide sequence ID" value="NZ_SNYF01000010.1"/>
</dbReference>
<proteinExistence type="predicted"/>
<dbReference type="AlphaFoldDB" id="A0A4R6T3V8"/>
<keyword evidence="2" id="KW-1185">Reference proteome</keyword>
<reference evidence="1 2" key="1">
    <citation type="submission" date="2019-03" db="EMBL/GenBank/DDBJ databases">
        <title>Genomic Encyclopedia of Type Strains, Phase III (KMG-III): the genomes of soil and plant-associated and newly described type strains.</title>
        <authorList>
            <person name="Whitman W."/>
        </authorList>
    </citation>
    <scope>NUCLEOTIDE SEQUENCE [LARGE SCALE GENOMIC DNA]</scope>
    <source>
        <strain evidence="1 2">CECT 8446</strain>
    </source>
</reference>
<name>A0A4R6T3V8_9BACT</name>
<sequence>MPDTKKSSWRISSKKLSNLKVVVLCILAATTFWILNALNKDNYSTIVDYPIEWEFDRERFYPVQPLPQSVQIQISGNGWDLLRKYFNLNEPPYKITLADPTDMRQILTSDLKRPLGEFLTPTQLIGFLEDSILFKIDRIETRTLTPVLDSTSYSMAKNAIIEGAISFEPKEIRITGPSSLLDFFEGKFPVNLNKNRIDQDFQGEIVLSIDKEISEIVSLNLEKINVSFSVVQFMEGNKRLKVKKLNFPRSVTLEDEGITPVMTYLVDERRVEDLKEMEFDAILDFGRRNRADSTVTIRVQPSPDFIKDIKITPEFVKLKYE</sequence>
<protein>
    <recommendedName>
        <fullName evidence="3">YbbR-like protein</fullName>
    </recommendedName>
</protein>
<accession>A0A4R6T3V8</accession>
<evidence type="ECO:0000313" key="1">
    <source>
        <dbReference type="EMBL" id="TDQ13744.1"/>
    </source>
</evidence>
<organism evidence="1 2">
    <name type="scientific">Algoriphagus boseongensis</name>
    <dbReference type="NCBI Taxonomy" id="1442587"/>
    <lineage>
        <taxon>Bacteria</taxon>
        <taxon>Pseudomonadati</taxon>
        <taxon>Bacteroidota</taxon>
        <taxon>Cytophagia</taxon>
        <taxon>Cytophagales</taxon>
        <taxon>Cyclobacteriaceae</taxon>
        <taxon>Algoriphagus</taxon>
    </lineage>
</organism>
<dbReference type="Proteomes" id="UP000294535">
    <property type="component" value="Unassembled WGS sequence"/>
</dbReference>
<dbReference type="OrthoDB" id="1115707at2"/>
<dbReference type="EMBL" id="SNYF01000010">
    <property type="protein sequence ID" value="TDQ13744.1"/>
    <property type="molecule type" value="Genomic_DNA"/>
</dbReference>
<evidence type="ECO:0000313" key="2">
    <source>
        <dbReference type="Proteomes" id="UP000294535"/>
    </source>
</evidence>
<gene>
    <name evidence="1" type="ORF">DFQ04_3468</name>
</gene>
<evidence type="ECO:0008006" key="3">
    <source>
        <dbReference type="Google" id="ProtNLM"/>
    </source>
</evidence>
<comment type="caution">
    <text evidence="1">The sequence shown here is derived from an EMBL/GenBank/DDBJ whole genome shotgun (WGS) entry which is preliminary data.</text>
</comment>